<name>A0ABQ1UN86_9NOCA</name>
<gene>
    <name evidence="2" type="ORF">GCM10007298_15810</name>
</gene>
<proteinExistence type="predicted"/>
<dbReference type="EMBL" id="BMCS01000001">
    <property type="protein sequence ID" value="GGF20719.1"/>
    <property type="molecule type" value="Genomic_DNA"/>
</dbReference>
<reference evidence="3" key="1">
    <citation type="journal article" date="2019" name="Int. J. Syst. Evol. Microbiol.">
        <title>The Global Catalogue of Microorganisms (GCM) 10K type strain sequencing project: providing services to taxonomists for standard genome sequencing and annotation.</title>
        <authorList>
            <consortium name="The Broad Institute Genomics Platform"/>
            <consortium name="The Broad Institute Genome Sequencing Center for Infectious Disease"/>
            <person name="Wu L."/>
            <person name="Ma J."/>
        </authorList>
    </citation>
    <scope>NUCLEOTIDE SEQUENCE [LARGE SCALE GENOMIC DNA]</scope>
    <source>
        <strain evidence="3">CCM 7855</strain>
    </source>
</reference>
<dbReference type="RefSeq" id="WP_188488491.1">
    <property type="nucleotide sequence ID" value="NZ_BMCS01000001.1"/>
</dbReference>
<keyword evidence="3" id="KW-1185">Reference proteome</keyword>
<accession>A0ABQ1UN86</accession>
<evidence type="ECO:0000256" key="1">
    <source>
        <dbReference type="SAM" id="Phobius"/>
    </source>
</evidence>
<feature type="transmembrane region" description="Helical" evidence="1">
    <location>
        <begin position="226"/>
        <end position="248"/>
    </location>
</feature>
<keyword evidence="1" id="KW-1133">Transmembrane helix</keyword>
<keyword evidence="1" id="KW-0472">Membrane</keyword>
<evidence type="ECO:0000313" key="2">
    <source>
        <dbReference type="EMBL" id="GGF20719.1"/>
    </source>
</evidence>
<organism evidence="2 3">
    <name type="scientific">Williamsia phyllosphaerae</name>
    <dbReference type="NCBI Taxonomy" id="885042"/>
    <lineage>
        <taxon>Bacteria</taxon>
        <taxon>Bacillati</taxon>
        <taxon>Actinomycetota</taxon>
        <taxon>Actinomycetes</taxon>
        <taxon>Mycobacteriales</taxon>
        <taxon>Nocardiaceae</taxon>
        <taxon>Williamsia</taxon>
    </lineage>
</organism>
<dbReference type="Proteomes" id="UP000632454">
    <property type="component" value="Unassembled WGS sequence"/>
</dbReference>
<feature type="transmembrane region" description="Helical" evidence="1">
    <location>
        <begin position="268"/>
        <end position="294"/>
    </location>
</feature>
<comment type="caution">
    <text evidence="2">The sequence shown here is derived from an EMBL/GenBank/DDBJ whole genome shotgun (WGS) entry which is preliminary data.</text>
</comment>
<evidence type="ECO:0008006" key="4">
    <source>
        <dbReference type="Google" id="ProtNLM"/>
    </source>
</evidence>
<feature type="transmembrane region" description="Helical" evidence="1">
    <location>
        <begin position="194"/>
        <end position="214"/>
    </location>
</feature>
<keyword evidence="1" id="KW-0812">Transmembrane</keyword>
<protein>
    <recommendedName>
        <fullName evidence="4">5,10-methylene-tetrahydrofolate dehydrogenase</fullName>
    </recommendedName>
</protein>
<evidence type="ECO:0000313" key="3">
    <source>
        <dbReference type="Proteomes" id="UP000632454"/>
    </source>
</evidence>
<sequence>MAALNDATDSVDHVASTVLIVSDPGIVSRRVAAILPTLEPELTRLLGRPVSVIQSVHLVRLRPDDTIDYVRARTAAPGPDPHAIVVVTEIPRYTPRQPLISEVFVDARLAVISNPTLGAWATRRRLRIALTQSARMLCEATSGDERRPVPFRGSRWKTPGSGPTQLYALTVFSWLRTVLGMISTNEPLKTAPRLSSALAAAAAAGAFGIFYNSIWQMASYLPSWRLLLFTFLAIVILMGWLVLSNGLWDRTAQTRYAQVTFLYNMSTLATLFVCVLTLYVTLFVAILLGGTALIDPQFMELILGRPVGFSDYVNLAWLSSTMGVVAGGVGSSFDSETDLRRLTHGRRERERFDLEG</sequence>